<dbReference type="SUPFAM" id="SSF50729">
    <property type="entry name" value="PH domain-like"/>
    <property type="match status" value="1"/>
</dbReference>
<evidence type="ECO:0000313" key="5">
    <source>
        <dbReference type="Proteomes" id="UP000233040"/>
    </source>
</evidence>
<dbReference type="Ensembl" id="ENSCCAT00000051158.1">
    <property type="protein sequence ID" value="ENSCCAP00000033389.1"/>
    <property type="gene ID" value="ENSCCAG00000034705.1"/>
</dbReference>
<name>A0A2K5RZ04_CEBIM</name>
<dbReference type="InterPro" id="IPR048994">
    <property type="entry name" value="PH-GRAM_MTMR6-9"/>
</dbReference>
<evidence type="ECO:0000313" key="4">
    <source>
        <dbReference type="Ensembl" id="ENSCCAP00000033389.1"/>
    </source>
</evidence>
<dbReference type="GO" id="GO:0106018">
    <property type="term" value="F:phosphatidylinositol-3,5-bisphosphate phosphatase activity"/>
    <property type="evidence" value="ECO:0007669"/>
    <property type="project" value="TreeGrafter"/>
</dbReference>
<dbReference type="Proteomes" id="UP000233040">
    <property type="component" value="Unassembled WGS sequence"/>
</dbReference>
<protein>
    <recommendedName>
        <fullName evidence="3">MTMR6-9 GRAM domain-containing protein</fullName>
    </recommendedName>
</protein>
<dbReference type="OMA" id="FGARSNC"/>
<dbReference type="PANTHER" id="PTHR10807">
    <property type="entry name" value="MYOTUBULARIN-RELATED"/>
    <property type="match status" value="1"/>
</dbReference>
<dbReference type="PANTHER" id="PTHR10807:SF35">
    <property type="entry name" value="MYOTUBULARIN-RELATED PROTEIN 7"/>
    <property type="match status" value="1"/>
</dbReference>
<dbReference type="InterPro" id="IPR030564">
    <property type="entry name" value="Myotubularin"/>
</dbReference>
<reference evidence="4" key="1">
    <citation type="submission" date="2025-08" db="UniProtKB">
        <authorList>
            <consortium name="Ensembl"/>
        </authorList>
    </citation>
    <scope>IDENTIFICATION</scope>
</reference>
<evidence type="ECO:0000259" key="3">
    <source>
        <dbReference type="Pfam" id="PF21098"/>
    </source>
</evidence>
<comment type="similarity">
    <text evidence="1">Belongs to the protein-tyrosine phosphatase family. Non-receptor class myotubularin subfamily.</text>
</comment>
<dbReference type="FunFam" id="2.30.29.30:FF:000135">
    <property type="entry name" value="Myotubularin related protein 6"/>
    <property type="match status" value="1"/>
</dbReference>
<dbReference type="GO" id="GO:0005737">
    <property type="term" value="C:cytoplasm"/>
    <property type="evidence" value="ECO:0007669"/>
    <property type="project" value="TreeGrafter"/>
</dbReference>
<evidence type="ECO:0000256" key="1">
    <source>
        <dbReference type="ARBA" id="ARBA00007471"/>
    </source>
</evidence>
<dbReference type="GO" id="GO:0004438">
    <property type="term" value="F:phosphatidylinositol-3-phosphate phosphatase activity"/>
    <property type="evidence" value="ECO:0007669"/>
    <property type="project" value="TreeGrafter"/>
</dbReference>
<dbReference type="STRING" id="9516.ENSCCAP00000033389"/>
<keyword evidence="5" id="KW-1185">Reference proteome</keyword>
<dbReference type="GO" id="GO:0046856">
    <property type="term" value="P:phosphatidylinositol dephosphorylation"/>
    <property type="evidence" value="ECO:0007669"/>
    <property type="project" value="TreeGrafter"/>
</dbReference>
<keyword evidence="2" id="KW-0378">Hydrolase</keyword>
<dbReference type="GeneTree" id="ENSGT00940000155777"/>
<accession>A0A2K5RZ04</accession>
<dbReference type="Pfam" id="PF21098">
    <property type="entry name" value="PH-GRAM_MTMR6-like"/>
    <property type="match status" value="1"/>
</dbReference>
<reference evidence="4" key="2">
    <citation type="submission" date="2025-09" db="UniProtKB">
        <authorList>
            <consortium name="Ensembl"/>
        </authorList>
    </citation>
    <scope>IDENTIFICATION</scope>
</reference>
<organism evidence="4 5">
    <name type="scientific">Cebus imitator</name>
    <name type="common">Panamanian white-faced capuchin</name>
    <name type="synonym">Cebus capucinus imitator</name>
    <dbReference type="NCBI Taxonomy" id="2715852"/>
    <lineage>
        <taxon>Eukaryota</taxon>
        <taxon>Metazoa</taxon>
        <taxon>Chordata</taxon>
        <taxon>Craniata</taxon>
        <taxon>Vertebrata</taxon>
        <taxon>Euteleostomi</taxon>
        <taxon>Mammalia</taxon>
        <taxon>Eutheria</taxon>
        <taxon>Euarchontoglires</taxon>
        <taxon>Primates</taxon>
        <taxon>Haplorrhini</taxon>
        <taxon>Platyrrhini</taxon>
        <taxon>Cebidae</taxon>
        <taxon>Cebinae</taxon>
        <taxon>Cebus</taxon>
    </lineage>
</organism>
<dbReference type="InterPro" id="IPR011993">
    <property type="entry name" value="PH-like_dom_sf"/>
</dbReference>
<dbReference type="AlphaFoldDB" id="A0A2K5RZ04"/>
<evidence type="ECO:0000256" key="2">
    <source>
        <dbReference type="ARBA" id="ARBA00022801"/>
    </source>
</evidence>
<feature type="domain" description="MTMR6-9 GRAM" evidence="3">
    <location>
        <begin position="7"/>
        <end position="97"/>
    </location>
</feature>
<dbReference type="Gene3D" id="2.30.29.30">
    <property type="entry name" value="Pleckstrin-homology domain (PH domain)/Phosphotyrosine-binding domain (PTB)"/>
    <property type="match status" value="1"/>
</dbReference>
<proteinExistence type="inferred from homology"/>
<sequence>ALHIRDVENVRLVDRVSPKKAALDTLYLTATHVIFVENSPDTRKETWILHSQISTIEKQATTATGCPLLIRCKNFQIRQLIIPQERDRHDVYISLIRSARPGRREGLGI</sequence>